<protein>
    <submittedName>
        <fullName evidence="2">Uncharacterized protein</fullName>
    </submittedName>
</protein>
<gene>
    <name evidence="2" type="ORF">CEXT_508681</name>
</gene>
<comment type="caution">
    <text evidence="2">The sequence shown here is derived from an EMBL/GenBank/DDBJ whole genome shotgun (WGS) entry which is preliminary data.</text>
</comment>
<reference evidence="2 3" key="1">
    <citation type="submission" date="2021-06" db="EMBL/GenBank/DDBJ databases">
        <title>Caerostris extrusa draft genome.</title>
        <authorList>
            <person name="Kono N."/>
            <person name="Arakawa K."/>
        </authorList>
    </citation>
    <scope>NUCLEOTIDE SEQUENCE [LARGE SCALE GENOMIC DNA]</scope>
</reference>
<proteinExistence type="predicted"/>
<name>A0AAV4TB90_CAEEX</name>
<dbReference type="Proteomes" id="UP001054945">
    <property type="component" value="Unassembled WGS sequence"/>
</dbReference>
<dbReference type="AlphaFoldDB" id="A0AAV4TB90"/>
<evidence type="ECO:0000256" key="1">
    <source>
        <dbReference type="SAM" id="MobiDB-lite"/>
    </source>
</evidence>
<organism evidence="2 3">
    <name type="scientific">Caerostris extrusa</name>
    <name type="common">Bark spider</name>
    <name type="synonym">Caerostris bankana</name>
    <dbReference type="NCBI Taxonomy" id="172846"/>
    <lineage>
        <taxon>Eukaryota</taxon>
        <taxon>Metazoa</taxon>
        <taxon>Ecdysozoa</taxon>
        <taxon>Arthropoda</taxon>
        <taxon>Chelicerata</taxon>
        <taxon>Arachnida</taxon>
        <taxon>Araneae</taxon>
        <taxon>Araneomorphae</taxon>
        <taxon>Entelegynae</taxon>
        <taxon>Araneoidea</taxon>
        <taxon>Araneidae</taxon>
        <taxon>Caerostris</taxon>
    </lineage>
</organism>
<dbReference type="EMBL" id="BPLR01010795">
    <property type="protein sequence ID" value="GIY42072.1"/>
    <property type="molecule type" value="Genomic_DNA"/>
</dbReference>
<feature type="region of interest" description="Disordered" evidence="1">
    <location>
        <begin position="1"/>
        <end position="23"/>
    </location>
</feature>
<feature type="compositionally biased region" description="Basic and acidic residues" evidence="1">
    <location>
        <begin position="8"/>
        <end position="22"/>
    </location>
</feature>
<accession>A0AAV4TB90</accession>
<keyword evidence="3" id="KW-1185">Reference proteome</keyword>
<evidence type="ECO:0000313" key="2">
    <source>
        <dbReference type="EMBL" id="GIY42072.1"/>
    </source>
</evidence>
<evidence type="ECO:0000313" key="3">
    <source>
        <dbReference type="Proteomes" id="UP001054945"/>
    </source>
</evidence>
<sequence>MRRSSLQLEDKWNPRLPSDAHKSTCNNPKEVCCASFHINKLILVEFPPLSHSNDVGNAKKGSLFLRRNCLRNMCEAAYGNFYLPILDCKDSFSRIYSSPTHDSFLFICLVESSTAFRCP</sequence>